<protein>
    <submittedName>
        <fullName evidence="1">Uncharacterized protein</fullName>
    </submittedName>
</protein>
<keyword evidence="2" id="KW-1185">Reference proteome</keyword>
<comment type="caution">
    <text evidence="1">The sequence shown here is derived from an EMBL/GenBank/DDBJ whole genome shotgun (WGS) entry which is preliminary data.</text>
</comment>
<name>A0ACC3B7J1_9EURO</name>
<evidence type="ECO:0000313" key="2">
    <source>
        <dbReference type="Proteomes" id="UP001177260"/>
    </source>
</evidence>
<evidence type="ECO:0000313" key="1">
    <source>
        <dbReference type="EMBL" id="KAK1146302.1"/>
    </source>
</evidence>
<reference evidence="1 2" key="1">
    <citation type="journal article" date="2023" name="ACS Omega">
        <title>Identification of the Neoaspergillic Acid Biosynthesis Gene Cluster by Establishing an In Vitro CRISPR-Ribonucleoprotein Genetic System in Aspergillus melleus.</title>
        <authorList>
            <person name="Yuan B."/>
            <person name="Grau M.F."/>
            <person name="Murata R.M."/>
            <person name="Torok T."/>
            <person name="Venkateswaran K."/>
            <person name="Stajich J.E."/>
            <person name="Wang C.C.C."/>
        </authorList>
    </citation>
    <scope>NUCLEOTIDE SEQUENCE [LARGE SCALE GENOMIC DNA]</scope>
    <source>
        <strain evidence="1 2">IMV 1140</strain>
    </source>
</reference>
<gene>
    <name evidence="1" type="ORF">N8T08_003089</name>
</gene>
<accession>A0ACC3B7J1</accession>
<proteinExistence type="predicted"/>
<dbReference type="EMBL" id="JAOPJF010000018">
    <property type="protein sequence ID" value="KAK1146302.1"/>
    <property type="molecule type" value="Genomic_DNA"/>
</dbReference>
<organism evidence="1 2">
    <name type="scientific">Aspergillus melleus</name>
    <dbReference type="NCBI Taxonomy" id="138277"/>
    <lineage>
        <taxon>Eukaryota</taxon>
        <taxon>Fungi</taxon>
        <taxon>Dikarya</taxon>
        <taxon>Ascomycota</taxon>
        <taxon>Pezizomycotina</taxon>
        <taxon>Eurotiomycetes</taxon>
        <taxon>Eurotiomycetidae</taxon>
        <taxon>Eurotiales</taxon>
        <taxon>Aspergillaceae</taxon>
        <taxon>Aspergillus</taxon>
        <taxon>Aspergillus subgen. Circumdati</taxon>
    </lineage>
</organism>
<dbReference type="Proteomes" id="UP001177260">
    <property type="component" value="Unassembled WGS sequence"/>
</dbReference>
<sequence length="272" mass="29371">MTTIQPSRPSLTSNDSAVLQALFDAESSPSAAVTIDPSLPAYPAHLNLPGPDSEAFESLKQRELSIVRSLQQPTTSTSNTALSSQTINSAIHALDALIDEYPTYPSAYVNRAQALRTLIDHQSTPSSTTSSISNQEDETSSTLFSPQNSPHTTTLFNDLTQAITLSTPLSPADPASSAQARILADAHTHRGYLLLRAARWKRTYPDSESGPEKLRGVEPDQLEELASRDFFMGGRFGNRVAQQLAVQTNPYAKACGAIVKEALRKEMEGGEV</sequence>